<keyword evidence="2" id="KW-1185">Reference proteome</keyword>
<reference evidence="1" key="1">
    <citation type="submission" date="2022-11" db="EMBL/GenBank/DDBJ databases">
        <title>Centuries of genome instability and evolution in soft-shell clam transmissible cancer (bioRxiv).</title>
        <authorList>
            <person name="Hart S.F.M."/>
            <person name="Yonemitsu M.A."/>
            <person name="Giersch R.M."/>
            <person name="Beal B.F."/>
            <person name="Arriagada G."/>
            <person name="Davis B.W."/>
            <person name="Ostrander E.A."/>
            <person name="Goff S.P."/>
            <person name="Metzger M.J."/>
        </authorList>
    </citation>
    <scope>NUCLEOTIDE SEQUENCE</scope>
    <source>
        <strain evidence="1">MELC-2E11</strain>
        <tissue evidence="1">Siphon/mantle</tissue>
    </source>
</reference>
<accession>A0ABY7G817</accession>
<proteinExistence type="predicted"/>
<evidence type="ECO:0000313" key="1">
    <source>
        <dbReference type="EMBL" id="WAR30565.1"/>
    </source>
</evidence>
<organism evidence="1 2">
    <name type="scientific">Mya arenaria</name>
    <name type="common">Soft-shell clam</name>
    <dbReference type="NCBI Taxonomy" id="6604"/>
    <lineage>
        <taxon>Eukaryota</taxon>
        <taxon>Metazoa</taxon>
        <taxon>Spiralia</taxon>
        <taxon>Lophotrochozoa</taxon>
        <taxon>Mollusca</taxon>
        <taxon>Bivalvia</taxon>
        <taxon>Autobranchia</taxon>
        <taxon>Heteroconchia</taxon>
        <taxon>Euheterodonta</taxon>
        <taxon>Imparidentia</taxon>
        <taxon>Neoheterodontei</taxon>
        <taxon>Myida</taxon>
        <taxon>Myoidea</taxon>
        <taxon>Myidae</taxon>
        <taxon>Mya</taxon>
    </lineage>
</organism>
<name>A0ABY7G817_MYAAR</name>
<dbReference type="EMBL" id="CP111028">
    <property type="protein sequence ID" value="WAR30565.1"/>
    <property type="molecule type" value="Genomic_DNA"/>
</dbReference>
<sequence length="203" mass="22239">MLTVVNAPSFVVALKEVRLSPEAVQVVQEDRARPLTKLAYSSIFRMATVVFTPALERTILDKGLGPLTFKIVHPYRPSASSDTLTVLDMGDQKDYLRVSKLSTNDMGVPVIPRIITNGTPHTGIPDFNAPRTETQSTNYSSIRLRPSIIADCPPDTVIQDFNATLVGLVTSCQTDLNVTPTCETLDSNVFIMTAVVYAPRLMI</sequence>
<gene>
    <name evidence="1" type="ORF">MAR_033107</name>
</gene>
<evidence type="ECO:0000313" key="2">
    <source>
        <dbReference type="Proteomes" id="UP001164746"/>
    </source>
</evidence>
<protein>
    <submittedName>
        <fullName evidence="1">Uncharacterized protein</fullName>
    </submittedName>
</protein>
<dbReference type="Proteomes" id="UP001164746">
    <property type="component" value="Chromosome 17"/>
</dbReference>